<dbReference type="InterPro" id="IPR043128">
    <property type="entry name" value="Rev_trsase/Diguanyl_cyclase"/>
</dbReference>
<dbReference type="GO" id="GO:1902201">
    <property type="term" value="P:negative regulation of bacterial-type flagellum-dependent cell motility"/>
    <property type="evidence" value="ECO:0007669"/>
    <property type="project" value="TreeGrafter"/>
</dbReference>
<dbReference type="CDD" id="cd01949">
    <property type="entry name" value="GGDEF"/>
    <property type="match status" value="1"/>
</dbReference>
<evidence type="ECO:0000313" key="4">
    <source>
        <dbReference type="Proteomes" id="UP001144471"/>
    </source>
</evidence>
<dbReference type="Gene3D" id="3.40.190.10">
    <property type="entry name" value="Periplasmic binding protein-like II"/>
    <property type="match status" value="2"/>
</dbReference>
<proteinExistence type="predicted"/>
<dbReference type="SMART" id="SM00267">
    <property type="entry name" value="GGDEF"/>
    <property type="match status" value="1"/>
</dbReference>
<keyword evidence="1" id="KW-1133">Transmembrane helix</keyword>
<evidence type="ECO:0000313" key="3">
    <source>
        <dbReference type="EMBL" id="GLI55584.1"/>
    </source>
</evidence>
<dbReference type="InterPro" id="IPR029016">
    <property type="entry name" value="GAF-like_dom_sf"/>
</dbReference>
<dbReference type="InterPro" id="IPR029787">
    <property type="entry name" value="Nucleotide_cyclase"/>
</dbReference>
<dbReference type="InterPro" id="IPR003018">
    <property type="entry name" value="GAF"/>
</dbReference>
<accession>A0A9W6GI16</accession>
<organism evidence="3 4">
    <name type="scientific">Propionigenium maris DSM 9537</name>
    <dbReference type="NCBI Taxonomy" id="1123000"/>
    <lineage>
        <taxon>Bacteria</taxon>
        <taxon>Fusobacteriati</taxon>
        <taxon>Fusobacteriota</taxon>
        <taxon>Fusobacteriia</taxon>
        <taxon>Fusobacteriales</taxon>
        <taxon>Fusobacteriaceae</taxon>
        <taxon>Propionigenium</taxon>
    </lineage>
</organism>
<feature type="domain" description="GGDEF" evidence="2">
    <location>
        <begin position="894"/>
        <end position="1031"/>
    </location>
</feature>
<dbReference type="InterPro" id="IPR050469">
    <property type="entry name" value="Diguanylate_Cyclase"/>
</dbReference>
<dbReference type="SUPFAM" id="SSF55073">
    <property type="entry name" value="Nucleotide cyclase"/>
    <property type="match status" value="1"/>
</dbReference>
<comment type="caution">
    <text evidence="3">The sequence shown here is derived from an EMBL/GenBank/DDBJ whole genome shotgun (WGS) entry which is preliminary data.</text>
</comment>
<protein>
    <recommendedName>
        <fullName evidence="2">GGDEF domain-containing protein</fullName>
    </recommendedName>
</protein>
<dbReference type="Proteomes" id="UP001144471">
    <property type="component" value="Unassembled WGS sequence"/>
</dbReference>
<dbReference type="PANTHER" id="PTHR45138:SF9">
    <property type="entry name" value="DIGUANYLATE CYCLASE DGCM-RELATED"/>
    <property type="match status" value="1"/>
</dbReference>
<keyword evidence="1" id="KW-0472">Membrane</keyword>
<keyword evidence="1" id="KW-0812">Transmembrane</keyword>
<dbReference type="InterPro" id="IPR000160">
    <property type="entry name" value="GGDEF_dom"/>
</dbReference>
<dbReference type="GO" id="GO:0052621">
    <property type="term" value="F:diguanylate cyclase activity"/>
    <property type="evidence" value="ECO:0007669"/>
    <property type="project" value="TreeGrafter"/>
</dbReference>
<evidence type="ECO:0000256" key="1">
    <source>
        <dbReference type="SAM" id="Phobius"/>
    </source>
</evidence>
<feature type="transmembrane region" description="Helical" evidence="1">
    <location>
        <begin position="477"/>
        <end position="495"/>
    </location>
</feature>
<dbReference type="Pfam" id="PF01590">
    <property type="entry name" value="GAF"/>
    <property type="match status" value="1"/>
</dbReference>
<sequence length="1031" mass="118119">MKRVIITLLLIASSFLYGRGSLKESGRVAASKEGYYLYYPGGEDPAGVYPRIVEKLNRDLGMNLGLERGGKGEGDLVRIGWNGEKGWETGRALMTLPLYYHTYPDPYITPKGPVFVDSEVALPEGAEIGSLDRDYFDKRGIRQIYLEKIRYAKGLLKGGVLEGVFLEENYELDWEYMRKNILPINVTKKLYIKTPEGEDELRRRIDRYIERELKAFLVEIIPEERQKYYRWKLKLSQAEEEYLKERRRINVHIPLVDYPPYISYTRGEAEGYLVDYLKRVEGILGVGINIVRSKNPLEAVRSGGKDSIDVVIGSRSKYDRKSLLRTGDFYKLKLGVVGRRGAPGIDHKRDLKGKRLAFYGGFFTDEEEAGSGIEYLEVLTESVDEALERVGKGEADYILGDINVIGRSIYKKGLLDKMEVAGYLNEQLIYSIYVEEEELLFKKILDKLMDKMGEHVYSGGEIDTLNPLYVEKDYTPVLYVLLVFMVILFLFLRHFNIMKREIARRERVEIELREKVEAERQLRDNMELISLIGKELTSNLDVWRALEGVGRRVEEMFGEYLFGIIARSRRDDTFYYRSCLGWRGSEECPIPDEVEEVFGSGEGIFSQGPKFFSTGSYALIPLRVEERFIGVMYFEAKRKIKLYEREFLEQMANFISIAVSNSDEAKALEKYAIRQERLRESKQAALSRLNFLGSIGKKMGATFDIYSIGRTVFSYYKKSTKETPFGIAVKDIDTGEIKYEYIYTGERELPGREGNLLKSGIVREVINTGEPIILRGREEHLERQEDLQVTGISAGEVASSLYYPIKFSGEVLGLMVVEGKSRDLIEGVSMGGMDSLVSMLGIALNNSLKAKELERAKTRFEKRSLTDELTRLPNRRAFYEKFLPQWERATEKKRPLGIVIIDLDYFKQVNDSFGHLEGDRVLKRISAILRSYERYGDRSGLFGRYGGDEFIGGFSGYTSRELLEVAEEIRVKAKEIEYSGEIEGHGHLSLSIGVYVGDPCKFKALREFIGEADRAMYSAKKLGRNQTFLLE</sequence>
<dbReference type="RefSeq" id="WP_281834162.1">
    <property type="nucleotide sequence ID" value="NZ_BSDY01000004.1"/>
</dbReference>
<name>A0A9W6GI16_9FUSO</name>
<gene>
    <name evidence="3" type="ORF">PM10SUCC1_10980</name>
</gene>
<dbReference type="GO" id="GO:0043709">
    <property type="term" value="P:cell adhesion involved in single-species biofilm formation"/>
    <property type="evidence" value="ECO:0007669"/>
    <property type="project" value="TreeGrafter"/>
</dbReference>
<dbReference type="NCBIfam" id="TIGR00254">
    <property type="entry name" value="GGDEF"/>
    <property type="match status" value="1"/>
</dbReference>
<reference evidence="3" key="1">
    <citation type="submission" date="2022-12" db="EMBL/GenBank/DDBJ databases">
        <title>Reference genome sequencing for broad-spectrum identification of bacterial and archaeal isolates by mass spectrometry.</title>
        <authorList>
            <person name="Sekiguchi Y."/>
            <person name="Tourlousse D.M."/>
        </authorList>
    </citation>
    <scope>NUCLEOTIDE SEQUENCE</scope>
    <source>
        <strain evidence="3">10succ1</strain>
    </source>
</reference>
<dbReference type="Pfam" id="PF00990">
    <property type="entry name" value="GGDEF"/>
    <property type="match status" value="1"/>
</dbReference>
<dbReference type="PROSITE" id="PS50887">
    <property type="entry name" value="GGDEF"/>
    <property type="match status" value="1"/>
</dbReference>
<dbReference type="EMBL" id="BSDY01000004">
    <property type="protein sequence ID" value="GLI55584.1"/>
    <property type="molecule type" value="Genomic_DNA"/>
</dbReference>
<dbReference type="Gene3D" id="3.30.450.40">
    <property type="match status" value="2"/>
</dbReference>
<dbReference type="PANTHER" id="PTHR45138">
    <property type="entry name" value="REGULATORY COMPONENTS OF SENSORY TRANSDUCTION SYSTEM"/>
    <property type="match status" value="1"/>
</dbReference>
<dbReference type="GO" id="GO:0005886">
    <property type="term" value="C:plasma membrane"/>
    <property type="evidence" value="ECO:0007669"/>
    <property type="project" value="TreeGrafter"/>
</dbReference>
<dbReference type="Gene3D" id="3.30.70.270">
    <property type="match status" value="1"/>
</dbReference>
<evidence type="ECO:0000259" key="2">
    <source>
        <dbReference type="PROSITE" id="PS50887"/>
    </source>
</evidence>
<dbReference type="SUPFAM" id="SSF55781">
    <property type="entry name" value="GAF domain-like"/>
    <property type="match status" value="2"/>
</dbReference>
<dbReference type="SUPFAM" id="SSF53850">
    <property type="entry name" value="Periplasmic binding protein-like II"/>
    <property type="match status" value="1"/>
</dbReference>
<keyword evidence="4" id="KW-1185">Reference proteome</keyword>
<dbReference type="AlphaFoldDB" id="A0A9W6GI16"/>